<dbReference type="EMBL" id="KZ451982">
    <property type="protein sequence ID" value="PKA54411.1"/>
    <property type="molecule type" value="Genomic_DNA"/>
</dbReference>
<feature type="transmembrane region" description="Helical" evidence="2">
    <location>
        <begin position="41"/>
        <end position="62"/>
    </location>
</feature>
<evidence type="ECO:0000313" key="3">
    <source>
        <dbReference type="EMBL" id="PKA54411.1"/>
    </source>
</evidence>
<evidence type="ECO:0000313" key="4">
    <source>
        <dbReference type="Proteomes" id="UP000236161"/>
    </source>
</evidence>
<keyword evidence="2" id="KW-1133">Transmembrane helix</keyword>
<keyword evidence="4" id="KW-1185">Reference proteome</keyword>
<proteinExistence type="predicted"/>
<feature type="region of interest" description="Disordered" evidence="1">
    <location>
        <begin position="91"/>
        <end position="111"/>
    </location>
</feature>
<protein>
    <submittedName>
        <fullName evidence="3">Uncharacterized protein</fullName>
    </submittedName>
</protein>
<dbReference type="AlphaFoldDB" id="A0A2I0AFV0"/>
<reference evidence="3 4" key="1">
    <citation type="journal article" date="2017" name="Nature">
        <title>The Apostasia genome and the evolution of orchids.</title>
        <authorList>
            <person name="Zhang G.Q."/>
            <person name="Liu K.W."/>
            <person name="Li Z."/>
            <person name="Lohaus R."/>
            <person name="Hsiao Y.Y."/>
            <person name="Niu S.C."/>
            <person name="Wang J.Y."/>
            <person name="Lin Y.C."/>
            <person name="Xu Q."/>
            <person name="Chen L.J."/>
            <person name="Yoshida K."/>
            <person name="Fujiwara S."/>
            <person name="Wang Z.W."/>
            <person name="Zhang Y.Q."/>
            <person name="Mitsuda N."/>
            <person name="Wang M."/>
            <person name="Liu G.H."/>
            <person name="Pecoraro L."/>
            <person name="Huang H.X."/>
            <person name="Xiao X.J."/>
            <person name="Lin M."/>
            <person name="Wu X.Y."/>
            <person name="Wu W.L."/>
            <person name="Chen Y.Y."/>
            <person name="Chang S.B."/>
            <person name="Sakamoto S."/>
            <person name="Ohme-Takagi M."/>
            <person name="Yagi M."/>
            <person name="Zeng S.J."/>
            <person name="Shen C.Y."/>
            <person name="Yeh C.M."/>
            <person name="Luo Y.B."/>
            <person name="Tsai W.C."/>
            <person name="Van de Peer Y."/>
            <person name="Liu Z.J."/>
        </authorList>
    </citation>
    <scope>NUCLEOTIDE SEQUENCE [LARGE SCALE GENOMIC DNA]</scope>
    <source>
        <strain evidence="4">cv. Shenzhen</strain>
        <tissue evidence="3">Stem</tissue>
    </source>
</reference>
<organism evidence="3 4">
    <name type="scientific">Apostasia shenzhenica</name>
    <dbReference type="NCBI Taxonomy" id="1088818"/>
    <lineage>
        <taxon>Eukaryota</taxon>
        <taxon>Viridiplantae</taxon>
        <taxon>Streptophyta</taxon>
        <taxon>Embryophyta</taxon>
        <taxon>Tracheophyta</taxon>
        <taxon>Spermatophyta</taxon>
        <taxon>Magnoliopsida</taxon>
        <taxon>Liliopsida</taxon>
        <taxon>Asparagales</taxon>
        <taxon>Orchidaceae</taxon>
        <taxon>Apostasioideae</taxon>
        <taxon>Apostasia</taxon>
    </lineage>
</organism>
<evidence type="ECO:0000256" key="1">
    <source>
        <dbReference type="SAM" id="MobiDB-lite"/>
    </source>
</evidence>
<keyword evidence="2" id="KW-0812">Transmembrane</keyword>
<sequence length="122" mass="13559">MTIEAHTNAVSPVFFFIALNVRSRNADHSRDLAVPEAHPNAISLIFLFVALTLTSLAVPIALEESLQQPLLCSLRPPFRLLPQAQQATTLLGKTEKEEGEEEKEGEEEIERKGKLERILSVV</sequence>
<accession>A0A2I0AFV0</accession>
<feature type="compositionally biased region" description="Acidic residues" evidence="1">
    <location>
        <begin position="97"/>
        <end position="108"/>
    </location>
</feature>
<evidence type="ECO:0000256" key="2">
    <source>
        <dbReference type="SAM" id="Phobius"/>
    </source>
</evidence>
<dbReference type="Proteomes" id="UP000236161">
    <property type="component" value="Unassembled WGS sequence"/>
</dbReference>
<name>A0A2I0AFV0_9ASPA</name>
<keyword evidence="2" id="KW-0472">Membrane</keyword>
<gene>
    <name evidence="3" type="ORF">AXF42_Ash000244</name>
</gene>